<dbReference type="SUPFAM" id="SSF101941">
    <property type="entry name" value="NAC domain"/>
    <property type="match status" value="1"/>
</dbReference>
<accession>A0A6G1EUM9</accession>
<feature type="region of interest" description="Disordered" evidence="6">
    <location>
        <begin position="346"/>
        <end position="405"/>
    </location>
</feature>
<name>A0A6G1EUM9_9ORYZ</name>
<keyword evidence="4" id="KW-0804">Transcription</keyword>
<evidence type="ECO:0000313" key="8">
    <source>
        <dbReference type="EMBL" id="KAF0928336.1"/>
    </source>
</evidence>
<dbReference type="PROSITE" id="PS51005">
    <property type="entry name" value="NAC"/>
    <property type="match status" value="1"/>
</dbReference>
<organism evidence="8 9">
    <name type="scientific">Oryza meyeriana var. granulata</name>
    <dbReference type="NCBI Taxonomy" id="110450"/>
    <lineage>
        <taxon>Eukaryota</taxon>
        <taxon>Viridiplantae</taxon>
        <taxon>Streptophyta</taxon>
        <taxon>Embryophyta</taxon>
        <taxon>Tracheophyta</taxon>
        <taxon>Spermatophyta</taxon>
        <taxon>Magnoliopsida</taxon>
        <taxon>Liliopsida</taxon>
        <taxon>Poales</taxon>
        <taxon>Poaceae</taxon>
        <taxon>BOP clade</taxon>
        <taxon>Oryzoideae</taxon>
        <taxon>Oryzeae</taxon>
        <taxon>Oryzinae</taxon>
        <taxon>Oryza</taxon>
        <taxon>Oryza meyeriana</taxon>
    </lineage>
</organism>
<feature type="non-terminal residue" evidence="8">
    <location>
        <position position="1"/>
    </location>
</feature>
<feature type="compositionally biased region" description="Basic and acidic residues" evidence="6">
    <location>
        <begin position="352"/>
        <end position="365"/>
    </location>
</feature>
<dbReference type="GO" id="GO:0003677">
    <property type="term" value="F:DNA binding"/>
    <property type="evidence" value="ECO:0007669"/>
    <property type="project" value="UniProtKB-KW"/>
</dbReference>
<sequence>HPGRGTAARRLRVVRGPSSPLTLGTIMSSSVPGLPLLNTSLSNSWSDEELVRFLAERKAADSLPENVVVGMSLSLIDPCDSEDIWYMNFSDDQQFPKNGENAIIKSKIGYWKSVYTVRIPTSTAIVGMKVSLDHYEGQAPSGKRTGWVMNEYLVEQNDEANLPQAYKNLCTIFFQGDEKLNGRDKQISLDANVPNECKESYLHYLAELEEQNAAWNPQAVSVNQQNVSSSKGLDRQKTSAADDQSVNYAPSSEGYIELNDLLSSDASASTSEYSSQRTMISEDDEYFDSDAFLREIRNERNTADEEHTVSKFSIAAPSKSDCVVISPPEQGFVNNLNNHATTAGDSLQKSVQSDKVDQHSSEEHPQQSPTSSCFPISHVKRSHSSRSSSSQGTSKSPQRERSTNKFGKLGKKYCCFGSF</sequence>
<dbReference type="InterPro" id="IPR036093">
    <property type="entry name" value="NAC_dom_sf"/>
</dbReference>
<proteinExistence type="predicted"/>
<evidence type="ECO:0000313" key="9">
    <source>
        <dbReference type="Proteomes" id="UP000479710"/>
    </source>
</evidence>
<reference evidence="8 9" key="1">
    <citation type="submission" date="2019-11" db="EMBL/GenBank/DDBJ databases">
        <title>Whole genome sequence of Oryza granulata.</title>
        <authorList>
            <person name="Li W."/>
        </authorList>
    </citation>
    <scope>NUCLEOTIDE SEQUENCE [LARGE SCALE GENOMIC DNA]</scope>
    <source>
        <strain evidence="9">cv. Menghai</strain>
        <tissue evidence="8">Leaf</tissue>
    </source>
</reference>
<evidence type="ECO:0000256" key="1">
    <source>
        <dbReference type="ARBA" id="ARBA00004123"/>
    </source>
</evidence>
<dbReference type="OrthoDB" id="1625833at2759"/>
<feature type="compositionally biased region" description="Low complexity" evidence="6">
    <location>
        <begin position="385"/>
        <end position="396"/>
    </location>
</feature>
<feature type="compositionally biased region" description="Polar residues" evidence="6">
    <location>
        <begin position="238"/>
        <end position="248"/>
    </location>
</feature>
<evidence type="ECO:0000256" key="4">
    <source>
        <dbReference type="ARBA" id="ARBA00023163"/>
    </source>
</evidence>
<comment type="caution">
    <text evidence="8">The sequence shown here is derived from an EMBL/GenBank/DDBJ whole genome shotgun (WGS) entry which is preliminary data.</text>
</comment>
<feature type="region of interest" description="Disordered" evidence="6">
    <location>
        <begin position="225"/>
        <end position="248"/>
    </location>
</feature>
<keyword evidence="2" id="KW-0805">Transcription regulation</keyword>
<evidence type="ECO:0000256" key="5">
    <source>
        <dbReference type="ARBA" id="ARBA00023242"/>
    </source>
</evidence>
<feature type="domain" description="NAC" evidence="7">
    <location>
        <begin position="37"/>
        <end position="175"/>
    </location>
</feature>
<keyword evidence="9" id="KW-1185">Reference proteome</keyword>
<dbReference type="GO" id="GO:0005634">
    <property type="term" value="C:nucleus"/>
    <property type="evidence" value="ECO:0007669"/>
    <property type="project" value="UniProtKB-SubCell"/>
</dbReference>
<dbReference type="Pfam" id="PF02365">
    <property type="entry name" value="NAM"/>
    <property type="match status" value="1"/>
</dbReference>
<dbReference type="PANTHER" id="PTHR31744">
    <property type="entry name" value="PROTEIN CUP-SHAPED COTYLEDON 2-RELATED"/>
    <property type="match status" value="1"/>
</dbReference>
<dbReference type="EMBL" id="SPHZ02000002">
    <property type="protein sequence ID" value="KAF0928336.1"/>
    <property type="molecule type" value="Genomic_DNA"/>
</dbReference>
<keyword evidence="5" id="KW-0539">Nucleus</keyword>
<dbReference type="Gene3D" id="2.170.150.80">
    <property type="entry name" value="NAC domain"/>
    <property type="match status" value="1"/>
</dbReference>
<dbReference type="GO" id="GO:0006355">
    <property type="term" value="P:regulation of DNA-templated transcription"/>
    <property type="evidence" value="ECO:0007669"/>
    <property type="project" value="InterPro"/>
</dbReference>
<evidence type="ECO:0000256" key="6">
    <source>
        <dbReference type="SAM" id="MobiDB-lite"/>
    </source>
</evidence>
<dbReference type="PANTHER" id="PTHR31744:SF115">
    <property type="entry name" value="NAC DOMAIN CONTAINING PROTEIN 38"/>
    <property type="match status" value="1"/>
</dbReference>
<protein>
    <recommendedName>
        <fullName evidence="7">NAC domain-containing protein</fullName>
    </recommendedName>
</protein>
<evidence type="ECO:0000256" key="3">
    <source>
        <dbReference type="ARBA" id="ARBA00023125"/>
    </source>
</evidence>
<comment type="subcellular location">
    <subcellularLocation>
        <location evidence="1">Nucleus</location>
    </subcellularLocation>
</comment>
<evidence type="ECO:0000256" key="2">
    <source>
        <dbReference type="ARBA" id="ARBA00023015"/>
    </source>
</evidence>
<dbReference type="AlphaFoldDB" id="A0A6G1EUM9"/>
<gene>
    <name evidence="8" type="ORF">E2562_003161</name>
</gene>
<dbReference type="Proteomes" id="UP000479710">
    <property type="component" value="Unassembled WGS sequence"/>
</dbReference>
<dbReference type="InterPro" id="IPR003441">
    <property type="entry name" value="NAC-dom"/>
</dbReference>
<evidence type="ECO:0000259" key="7">
    <source>
        <dbReference type="PROSITE" id="PS51005"/>
    </source>
</evidence>
<keyword evidence="3" id="KW-0238">DNA-binding</keyword>